<evidence type="ECO:0000256" key="7">
    <source>
        <dbReference type="SAM" id="Phobius"/>
    </source>
</evidence>
<dbReference type="RefSeq" id="WP_074716538.1">
    <property type="nucleotide sequence ID" value="NZ_FNPG01000009.1"/>
</dbReference>
<organism evidence="8 9">
    <name type="scientific">Lachnobacterium bovis DSM 14045</name>
    <dbReference type="NCBI Taxonomy" id="1122142"/>
    <lineage>
        <taxon>Bacteria</taxon>
        <taxon>Bacillati</taxon>
        <taxon>Bacillota</taxon>
        <taxon>Clostridia</taxon>
        <taxon>Lachnospirales</taxon>
        <taxon>Lachnospiraceae</taxon>
        <taxon>Lachnobacterium</taxon>
    </lineage>
</organism>
<name>A0A1H3HQ89_9FIRM</name>
<dbReference type="InterPro" id="IPR003770">
    <property type="entry name" value="MLTG-like"/>
</dbReference>
<dbReference type="GO" id="GO:0016829">
    <property type="term" value="F:lyase activity"/>
    <property type="evidence" value="ECO:0007669"/>
    <property type="project" value="UniProtKB-KW"/>
</dbReference>
<keyword evidence="4 7" id="KW-0472">Membrane</keyword>
<dbReference type="AlphaFoldDB" id="A0A1H3HQ89"/>
<evidence type="ECO:0000256" key="4">
    <source>
        <dbReference type="ARBA" id="ARBA00023136"/>
    </source>
</evidence>
<accession>A0A1H3HQ89</accession>
<keyword evidence="5" id="KW-0456">Lyase</keyword>
<keyword evidence="9" id="KW-1185">Reference proteome</keyword>
<dbReference type="EMBL" id="FNPG01000009">
    <property type="protein sequence ID" value="SDY16839.1"/>
    <property type="molecule type" value="Genomic_DNA"/>
</dbReference>
<dbReference type="GO" id="GO:0071555">
    <property type="term" value="P:cell wall organization"/>
    <property type="evidence" value="ECO:0007669"/>
    <property type="project" value="UniProtKB-KW"/>
</dbReference>
<sequence length="131" mass="14851">MNINKVLFNFIKIAFSIMIVLLLVYAISFFAGKAYRLGYSLFNEESVTKGEGKEVKVVIKSDMSNKEIGELLEKKGLIKNSNLFWIHCEMASLSSKVKPGTYVLNTSMSMDEIINKMIKQNETSEKQIQAQ</sequence>
<evidence type="ECO:0000256" key="2">
    <source>
        <dbReference type="ARBA" id="ARBA00022692"/>
    </source>
</evidence>
<dbReference type="PANTHER" id="PTHR30518:SF2">
    <property type="entry name" value="ENDOLYTIC MUREIN TRANSGLYCOSYLASE"/>
    <property type="match status" value="1"/>
</dbReference>
<keyword evidence="6" id="KW-0961">Cell wall biogenesis/degradation</keyword>
<evidence type="ECO:0000313" key="8">
    <source>
        <dbReference type="EMBL" id="SDY16839.1"/>
    </source>
</evidence>
<evidence type="ECO:0000256" key="6">
    <source>
        <dbReference type="ARBA" id="ARBA00023316"/>
    </source>
</evidence>
<protein>
    <submittedName>
        <fullName evidence="8">UPF0755 protein</fullName>
    </submittedName>
</protein>
<dbReference type="PANTHER" id="PTHR30518">
    <property type="entry name" value="ENDOLYTIC MUREIN TRANSGLYCOSYLASE"/>
    <property type="match status" value="1"/>
</dbReference>
<evidence type="ECO:0000256" key="3">
    <source>
        <dbReference type="ARBA" id="ARBA00022989"/>
    </source>
</evidence>
<proteinExistence type="predicted"/>
<keyword evidence="1" id="KW-1003">Cell membrane</keyword>
<dbReference type="Pfam" id="PF02618">
    <property type="entry name" value="YceG"/>
    <property type="match status" value="1"/>
</dbReference>
<keyword evidence="2 7" id="KW-0812">Transmembrane</keyword>
<gene>
    <name evidence="8" type="ORF">SAMN02910414_00914</name>
</gene>
<evidence type="ECO:0000256" key="5">
    <source>
        <dbReference type="ARBA" id="ARBA00023239"/>
    </source>
</evidence>
<dbReference type="Gene3D" id="3.30.1490.480">
    <property type="entry name" value="Endolytic murein transglycosylase"/>
    <property type="match status" value="1"/>
</dbReference>
<keyword evidence="3 7" id="KW-1133">Transmembrane helix</keyword>
<evidence type="ECO:0000256" key="1">
    <source>
        <dbReference type="ARBA" id="ARBA00022475"/>
    </source>
</evidence>
<dbReference type="OrthoDB" id="9810667at2"/>
<evidence type="ECO:0000313" key="9">
    <source>
        <dbReference type="Proteomes" id="UP000183918"/>
    </source>
</evidence>
<feature type="transmembrane region" description="Helical" evidence="7">
    <location>
        <begin position="6"/>
        <end position="31"/>
    </location>
</feature>
<dbReference type="STRING" id="1122142.SAMN02910414_00914"/>
<dbReference type="Proteomes" id="UP000183918">
    <property type="component" value="Unassembled WGS sequence"/>
</dbReference>
<reference evidence="8 9" key="1">
    <citation type="submission" date="2016-10" db="EMBL/GenBank/DDBJ databases">
        <authorList>
            <person name="de Groot N.N."/>
        </authorList>
    </citation>
    <scope>NUCLEOTIDE SEQUENCE [LARGE SCALE GENOMIC DNA]</scope>
    <source>
        <strain evidence="8 9">DSM 14045</strain>
    </source>
</reference>